<gene>
    <name evidence="1" type="ORF">OK117_12310</name>
</gene>
<proteinExistence type="predicted"/>
<evidence type="ECO:0000313" key="2">
    <source>
        <dbReference type="Proteomes" id="UP001211513"/>
    </source>
</evidence>
<reference evidence="1" key="1">
    <citation type="journal article" date="2022" name="Phytopathology">
        <title>Complete circularized genome resources of seven strains of Xylella fastidiosa subsp. fastidiosa using hybrid assembly reveals unknown plasmids.</title>
        <authorList>
            <person name="Velasco-Amo M.D.P."/>
            <person name="Arias-Giraldo L.F.F."/>
            <person name="Ecija M.R."/>
            <person name="De La Fuente L."/>
            <person name="Marco-Noales E."/>
            <person name="Moralejo E."/>
            <person name="Navas-Cort J.A."/>
            <person name="Landa B.B."/>
        </authorList>
    </citation>
    <scope>NUCLEOTIDE SEQUENCE</scope>
    <source>
        <strain evidence="1">CFBP8073</strain>
    </source>
</reference>
<keyword evidence="1" id="KW-0614">Plasmid</keyword>
<evidence type="ECO:0000313" key="1">
    <source>
        <dbReference type="EMBL" id="WCF29575.1"/>
    </source>
</evidence>
<dbReference type="Proteomes" id="UP001211513">
    <property type="component" value="Plasmid pXF-P1.CFBP8073"/>
</dbReference>
<name>A0AAJ5UIY4_XYLFS</name>
<sequence length="66" mass="7626">MKTNEKSGLSDEFILQLRKVGIYVKQENSKISFSIDPICDVNLGKSLIHVDLWRNLLERKEQVPNP</sequence>
<reference evidence="1" key="2">
    <citation type="submission" date="2022-10" db="EMBL/GenBank/DDBJ databases">
        <authorList>
            <person name="Landa B."/>
            <person name="Arias-Giraldo L.F."/>
            <person name="Roman-Ecija M."/>
            <person name="Velasco-Amo M.P."/>
            <person name="De La Fuente L."/>
            <person name="Marco-Noales E."/>
            <person name="Moralejo E."/>
        </authorList>
    </citation>
    <scope>NUCLEOTIDE SEQUENCE</scope>
    <source>
        <strain evidence="1">CFBP8073</strain>
        <plasmid evidence="1">pXF-P1.CFBP8073</plasmid>
    </source>
</reference>
<accession>A0AAJ5UIY4</accession>
<dbReference type="RefSeq" id="WP_058565126.1">
    <property type="nucleotide sequence ID" value="NZ_CP109888.1"/>
</dbReference>
<organism evidence="1 2">
    <name type="scientific">Xylella fastidiosa subsp. fastidiosa</name>
    <dbReference type="NCBI Taxonomy" id="644356"/>
    <lineage>
        <taxon>Bacteria</taxon>
        <taxon>Pseudomonadati</taxon>
        <taxon>Pseudomonadota</taxon>
        <taxon>Gammaproteobacteria</taxon>
        <taxon>Lysobacterales</taxon>
        <taxon>Lysobacteraceae</taxon>
        <taxon>Xylella</taxon>
    </lineage>
</organism>
<dbReference type="EMBL" id="CP109888">
    <property type="protein sequence ID" value="WCF29575.1"/>
    <property type="molecule type" value="Genomic_DNA"/>
</dbReference>
<dbReference type="AlphaFoldDB" id="A0AAJ5UIY4"/>
<protein>
    <submittedName>
        <fullName evidence="1">Uncharacterized protein</fullName>
    </submittedName>
</protein>
<geneLocation type="plasmid" evidence="1 2">
    <name>pXF-P1.CFBP8073</name>
</geneLocation>